<evidence type="ECO:0000313" key="2">
    <source>
        <dbReference type="EMBL" id="RBP40547.1"/>
    </source>
</evidence>
<dbReference type="EMBL" id="QNRR01000008">
    <property type="protein sequence ID" value="RBP40547.1"/>
    <property type="molecule type" value="Genomic_DNA"/>
</dbReference>
<evidence type="ECO:0000313" key="3">
    <source>
        <dbReference type="Proteomes" id="UP000253426"/>
    </source>
</evidence>
<sequence>MESHPGSEVGQAADAGTEDLRSGGANFGGVVMVTWTVSASSSDGHRTGQP</sequence>
<protein>
    <submittedName>
        <fullName evidence="2">Uncharacterized protein</fullName>
    </submittedName>
</protein>
<dbReference type="Proteomes" id="UP000253426">
    <property type="component" value="Unassembled WGS sequence"/>
</dbReference>
<evidence type="ECO:0000256" key="1">
    <source>
        <dbReference type="SAM" id="MobiDB-lite"/>
    </source>
</evidence>
<reference evidence="2 3" key="1">
    <citation type="submission" date="2018-06" db="EMBL/GenBank/DDBJ databases">
        <title>Genomic Encyclopedia of Type Strains, Phase IV (KMG-IV): sequencing the most valuable type-strain genomes for metagenomic binning, comparative biology and taxonomic classification.</title>
        <authorList>
            <person name="Goeker M."/>
        </authorList>
    </citation>
    <scope>NUCLEOTIDE SEQUENCE [LARGE SCALE GENOMIC DNA]</scope>
    <source>
        <strain evidence="2 3">DSM 25532</strain>
    </source>
</reference>
<feature type="region of interest" description="Disordered" evidence="1">
    <location>
        <begin position="1"/>
        <end position="26"/>
    </location>
</feature>
<dbReference type="RefSeq" id="WP_170157290.1">
    <property type="nucleotide sequence ID" value="NZ_QNRR01000008.1"/>
</dbReference>
<gene>
    <name evidence="2" type="ORF">DES53_108254</name>
</gene>
<keyword evidence="3" id="KW-1185">Reference proteome</keyword>
<accession>A0A366HDU6</accession>
<proteinExistence type="predicted"/>
<name>A0A366HDU6_9BACT</name>
<comment type="caution">
    <text evidence="2">The sequence shown here is derived from an EMBL/GenBank/DDBJ whole genome shotgun (WGS) entry which is preliminary data.</text>
</comment>
<dbReference type="AlphaFoldDB" id="A0A366HDU6"/>
<organism evidence="2 3">
    <name type="scientific">Roseimicrobium gellanilyticum</name>
    <dbReference type="NCBI Taxonomy" id="748857"/>
    <lineage>
        <taxon>Bacteria</taxon>
        <taxon>Pseudomonadati</taxon>
        <taxon>Verrucomicrobiota</taxon>
        <taxon>Verrucomicrobiia</taxon>
        <taxon>Verrucomicrobiales</taxon>
        <taxon>Verrucomicrobiaceae</taxon>
        <taxon>Roseimicrobium</taxon>
    </lineage>
</organism>